<dbReference type="PANTHER" id="PTHR11394:SF28">
    <property type="entry name" value="TASTE RECEPTOR TYPE 2 MEMBER 13"/>
    <property type="match status" value="1"/>
</dbReference>
<evidence type="ECO:0000313" key="48">
    <source>
        <dbReference type="EMBL" id="ALG93592.1"/>
    </source>
</evidence>
<evidence type="ECO:0000313" key="56">
    <source>
        <dbReference type="EMBL" id="ALG93602.1"/>
    </source>
</evidence>
<dbReference type="EMBL" id="KT011494">
    <property type="protein sequence ID" value="ALG93609.1"/>
    <property type="molecule type" value="Genomic_DNA"/>
</dbReference>
<evidence type="ECO:0000313" key="57">
    <source>
        <dbReference type="EMBL" id="ALG93603.1"/>
    </source>
</evidence>
<dbReference type="EMBL" id="KT011482">
    <property type="protein sequence ID" value="ALG93597.1"/>
    <property type="molecule type" value="Genomic_DNA"/>
</dbReference>
<evidence type="ECO:0000313" key="33">
    <source>
        <dbReference type="EMBL" id="ALG93575.1"/>
    </source>
</evidence>
<keyword evidence="65" id="KW-1185">Reference proteome</keyword>
<evidence type="ECO:0000313" key="27">
    <source>
        <dbReference type="EMBL" id="ALG93568.1"/>
    </source>
</evidence>
<proteinExistence type="inferred from homology"/>
<dbReference type="EMBL" id="KT011485">
    <property type="protein sequence ID" value="ALG93600.1"/>
    <property type="molecule type" value="Genomic_DNA"/>
</dbReference>
<evidence type="ECO:0000313" key="52">
    <source>
        <dbReference type="EMBL" id="ALG93597.1"/>
    </source>
</evidence>
<dbReference type="EMBL" id="KT011448">
    <property type="protein sequence ID" value="ALG93563.1"/>
    <property type="molecule type" value="Genomic_DNA"/>
</dbReference>
<dbReference type="EMBL" id="KT011447">
    <property type="protein sequence ID" value="ALG93562.1"/>
    <property type="molecule type" value="Genomic_DNA"/>
</dbReference>
<dbReference type="EMBL" id="KT011476">
    <property type="protein sequence ID" value="ALG93591.1"/>
    <property type="molecule type" value="Genomic_DNA"/>
</dbReference>
<dbReference type="EMBL" id="KT011467">
    <property type="protein sequence ID" value="ALG93582.1"/>
    <property type="molecule type" value="Genomic_DNA"/>
</dbReference>
<evidence type="ECO:0000256" key="8">
    <source>
        <dbReference type="ARBA" id="ARBA00023136"/>
    </source>
</evidence>
<evidence type="ECO:0000313" key="62">
    <source>
        <dbReference type="EMBL" id="ALG93609.1"/>
    </source>
</evidence>
<evidence type="ECO:0000313" key="23">
    <source>
        <dbReference type="EMBL" id="ALG93564.1"/>
    </source>
</evidence>
<evidence type="ECO:0000313" key="51">
    <source>
        <dbReference type="EMBL" id="ALG93595.1"/>
    </source>
</evidence>
<evidence type="ECO:0000313" key="47">
    <source>
        <dbReference type="EMBL" id="ALG93591.1"/>
    </source>
</evidence>
<dbReference type="EMBL" id="KT011442">
    <property type="protein sequence ID" value="ALG93557.1"/>
    <property type="molecule type" value="Genomic_DNA"/>
</dbReference>
<dbReference type="EMBL" id="KT011491">
    <property type="protein sequence ID" value="ALG93606.1"/>
    <property type="molecule type" value="Genomic_DNA"/>
</dbReference>
<evidence type="ECO:0000313" key="42">
    <source>
        <dbReference type="EMBL" id="ALG93586.1"/>
    </source>
</evidence>
<dbReference type="GeneID" id="103743468"/>
<dbReference type="EMBL" id="KT011443">
    <property type="protein sequence ID" value="ALG93558.1"/>
    <property type="molecule type" value="Genomic_DNA"/>
</dbReference>
<evidence type="ECO:0000313" key="37">
    <source>
        <dbReference type="EMBL" id="ALG93581.1"/>
    </source>
</evidence>
<dbReference type="Ensembl" id="ENSNGAT00000022244.1">
    <property type="protein sequence ID" value="ENSNGAP00000016623.1"/>
    <property type="gene ID" value="ENSNGAG00000017305.1"/>
</dbReference>
<dbReference type="EMBL" id="KT011466">
    <property type="protein sequence ID" value="ALG93581.1"/>
    <property type="molecule type" value="Genomic_DNA"/>
</dbReference>
<comment type="subcellular location">
    <subcellularLocation>
        <location evidence="1 14">Membrane</location>
        <topology evidence="1 14">Multi-pass membrane protein</topology>
    </subcellularLocation>
</comment>
<evidence type="ECO:0000313" key="53">
    <source>
        <dbReference type="EMBL" id="ALG93599.1"/>
    </source>
</evidence>
<evidence type="ECO:0000313" key="50">
    <source>
        <dbReference type="EMBL" id="ALG93594.1"/>
    </source>
</evidence>
<evidence type="ECO:0000313" key="46">
    <source>
        <dbReference type="EMBL" id="ALG93590.1"/>
    </source>
</evidence>
<evidence type="ECO:0000256" key="2">
    <source>
        <dbReference type="ARBA" id="ARBA00007376"/>
    </source>
</evidence>
<evidence type="ECO:0000256" key="4">
    <source>
        <dbReference type="ARBA" id="ARBA00022606"/>
    </source>
</evidence>
<evidence type="ECO:0000313" key="39">
    <source>
        <dbReference type="EMBL" id="ALG93583.1"/>
    </source>
</evidence>
<dbReference type="EMBL" id="KT011495">
    <property type="protein sequence ID" value="ALG93610.1"/>
    <property type="molecule type" value="Genomic_DNA"/>
</dbReference>
<evidence type="ECO:0000313" key="24">
    <source>
        <dbReference type="EMBL" id="ALG93565.1"/>
    </source>
</evidence>
<dbReference type="EMBL" id="KT011474">
    <property type="protein sequence ID" value="ALG93589.1"/>
    <property type="molecule type" value="Genomic_DNA"/>
</dbReference>
<reference evidence="64" key="2">
    <citation type="submission" date="2025-05" db="UniProtKB">
        <authorList>
            <consortium name="Ensembl"/>
        </authorList>
    </citation>
    <scope>IDENTIFICATION</scope>
</reference>
<dbReference type="EMBL" id="KT011441">
    <property type="protein sequence ID" value="ALG93556.1"/>
    <property type="molecule type" value="Genomic_DNA"/>
</dbReference>
<evidence type="ECO:0000313" key="65">
    <source>
        <dbReference type="Proteomes" id="UP000694381"/>
    </source>
</evidence>
<evidence type="ECO:0000313" key="20">
    <source>
        <dbReference type="EMBL" id="ALG93559.1"/>
    </source>
</evidence>
<evidence type="ECO:0000313" key="59">
    <source>
        <dbReference type="EMBL" id="ALG93606.1"/>
    </source>
</evidence>
<feature type="transmembrane region" description="Helical" evidence="15">
    <location>
        <begin position="129"/>
        <end position="146"/>
    </location>
</feature>
<evidence type="ECO:0000256" key="11">
    <source>
        <dbReference type="ARBA" id="ARBA00023224"/>
    </source>
</evidence>
<evidence type="ECO:0000313" key="28">
    <source>
        <dbReference type="EMBL" id="ALG93569.1"/>
    </source>
</evidence>
<reference evidence="20" key="1">
    <citation type="journal article" date="2015" name="Proc. Natl. Acad. Sci. U.S.A.">
        <title>Sympatric speciation revealed by genome-wide divergence in the blind mole rat Spalax.</title>
        <authorList>
            <person name="Li K."/>
            <person name="Hong W."/>
            <person name="Jiao H."/>
            <person name="Wang G.D."/>
            <person name="Rodriguez K.A."/>
            <person name="Buffenstein R."/>
            <person name="Zhao Y."/>
            <person name="Nevo E."/>
            <person name="Zhao H."/>
        </authorList>
    </citation>
    <scope>NUCLEOTIDE SEQUENCE</scope>
    <source>
        <strain evidence="16">B1-2</strain>
        <strain evidence="31">B10-2</strain>
        <strain evidence="32">B11-1</strain>
        <strain evidence="33">B11-2</strain>
        <strain evidence="34">B13-1</strain>
        <strain evidence="35">B13-2</strain>
        <strain evidence="36">B14-1</strain>
        <strain evidence="37">B14-2</strain>
        <strain evidence="38">B15-1</strain>
        <strain evidence="39">B15-2</strain>
        <strain evidence="40">B16-1</strain>
        <strain evidence="41">B16-2</strain>
        <strain evidence="17">B2-1</strain>
        <strain evidence="18">B2-2</strain>
        <strain evidence="19">B3-1</strain>
        <strain evidence="20">B3-2</strain>
        <strain evidence="21">B5-1</strain>
        <strain evidence="22">B5-2</strain>
        <strain evidence="23">B6-1</strain>
        <strain evidence="24">B6-2</strain>
        <strain evidence="25">B7-1</strain>
        <strain evidence="26">B7-2</strain>
        <strain evidence="27">B8-1</strain>
        <strain evidence="28">B8-2</strain>
        <strain evidence="29">B9-1</strain>
        <strain evidence="30">B9-2</strain>
        <strain evidence="42">C1-1</strain>
        <strain evidence="43">C1-2</strain>
        <strain evidence="58">C10-2</strain>
        <strain evidence="59">C11-1</strain>
        <strain evidence="60">C11-2</strain>
        <strain evidence="61">C12-1</strain>
        <strain evidence="62">C12-2</strain>
        <strain evidence="63">C13-1</strain>
        <strain evidence="44">C2-1</strain>
        <strain evidence="45">C2-2</strain>
        <strain evidence="46">C3-1</strain>
        <strain evidence="47">C3-2</strain>
        <strain evidence="48">C4-1</strain>
        <strain evidence="49">C4-2</strain>
        <strain evidence="50">C5-1</strain>
        <strain evidence="51">C5-2</strain>
        <strain evidence="52">C6-2</strain>
        <strain evidence="53">C7-2</strain>
        <strain evidence="54">C8-1</strain>
        <strain evidence="55">C8-2</strain>
        <strain evidence="56">C9-1</strain>
        <strain evidence="57">C9-2</strain>
        <tissue evidence="20">Muscle</tissue>
    </source>
</reference>
<dbReference type="Proteomes" id="UP000694381">
    <property type="component" value="Unassembled WGS sequence"/>
</dbReference>
<organism evidence="20">
    <name type="scientific">Nannospalax galili</name>
    <name type="common">Northern Israeli blind subterranean mole rat</name>
    <name type="synonym">Spalax galili</name>
    <dbReference type="NCBI Taxonomy" id="1026970"/>
    <lineage>
        <taxon>Eukaryota</taxon>
        <taxon>Metazoa</taxon>
        <taxon>Chordata</taxon>
        <taxon>Craniata</taxon>
        <taxon>Vertebrata</taxon>
        <taxon>Euteleostomi</taxon>
        <taxon>Mammalia</taxon>
        <taxon>Eutheria</taxon>
        <taxon>Euarchontoglires</taxon>
        <taxon>Glires</taxon>
        <taxon>Rodentia</taxon>
        <taxon>Myomorpha</taxon>
        <taxon>Muroidea</taxon>
        <taxon>Spalacidae</taxon>
        <taxon>Spalacinae</taxon>
        <taxon>Nannospalax</taxon>
    </lineage>
</organism>
<dbReference type="EMBL" id="KT011478">
    <property type="protein sequence ID" value="ALG93593.1"/>
    <property type="molecule type" value="Genomic_DNA"/>
</dbReference>
<dbReference type="EMBL" id="KT011471">
    <property type="protein sequence ID" value="ALG93586.1"/>
    <property type="molecule type" value="Genomic_DNA"/>
</dbReference>
<feature type="transmembrane region" description="Helical" evidence="15">
    <location>
        <begin position="6"/>
        <end position="35"/>
    </location>
</feature>
<dbReference type="EMBL" id="KT011490">
    <property type="protein sequence ID" value="ALG93605.1"/>
    <property type="molecule type" value="Genomic_DNA"/>
</dbReference>
<keyword evidence="6 15" id="KW-1133">Transmembrane helix</keyword>
<dbReference type="RefSeq" id="XP_008843049.1">
    <property type="nucleotide sequence ID" value="XM_008844827.1"/>
</dbReference>
<dbReference type="SUPFAM" id="SSF81321">
    <property type="entry name" value="Family A G protein-coupled receptor-like"/>
    <property type="match status" value="1"/>
</dbReference>
<name>A0A0N7FXS3_NANGA</name>
<dbReference type="EMBL" id="KT011444">
    <property type="protein sequence ID" value="ALG93559.1"/>
    <property type="molecule type" value="Genomic_DNA"/>
</dbReference>
<dbReference type="EMBL" id="KT011458">
    <property type="protein sequence ID" value="ALG93573.1"/>
    <property type="molecule type" value="Genomic_DNA"/>
</dbReference>
<dbReference type="EMBL" id="KT011450">
    <property type="protein sequence ID" value="ALG93565.1"/>
    <property type="molecule type" value="Genomic_DNA"/>
</dbReference>
<dbReference type="EMBL" id="KT011453">
    <property type="protein sequence ID" value="ALG93568.1"/>
    <property type="molecule type" value="Genomic_DNA"/>
</dbReference>
<keyword evidence="9 14" id="KW-0675">Receptor</keyword>
<dbReference type="InterPro" id="IPR007960">
    <property type="entry name" value="TAS2R"/>
</dbReference>
<dbReference type="EMBL" id="KT011477">
    <property type="protein sequence ID" value="ALG93592.1"/>
    <property type="molecule type" value="Genomic_DNA"/>
</dbReference>
<evidence type="ECO:0000313" key="34">
    <source>
        <dbReference type="EMBL" id="ALG93578.1"/>
    </source>
</evidence>
<evidence type="ECO:0000313" key="41">
    <source>
        <dbReference type="EMBL" id="ALG93585.1"/>
    </source>
</evidence>
<evidence type="ECO:0000256" key="14">
    <source>
        <dbReference type="RuleBase" id="RU004424"/>
    </source>
</evidence>
<dbReference type="KEGG" id="ngi:103743468"/>
<evidence type="ECO:0000313" key="31">
    <source>
        <dbReference type="EMBL" id="ALG93573.1"/>
    </source>
</evidence>
<keyword evidence="10" id="KW-0325">Glycoprotein</keyword>
<dbReference type="EMBL" id="KT011455">
    <property type="protein sequence ID" value="ALG93570.1"/>
    <property type="molecule type" value="Genomic_DNA"/>
</dbReference>
<comment type="function">
    <text evidence="12">Receptor that may play a role in the perception of bitterness and is gustducin-linked. May play a role in sensing the chemical composition of the gastrointestinal content. The activity of this receptor may stimulate alpha gustducin, mediate PLC-beta-2 activation and lead to the gating of TRPM5.</text>
</comment>
<evidence type="ECO:0000313" key="19">
    <source>
        <dbReference type="EMBL" id="ALG93558.1"/>
    </source>
</evidence>
<evidence type="ECO:0000313" key="60">
    <source>
        <dbReference type="EMBL" id="ALG93607.1"/>
    </source>
</evidence>
<dbReference type="GO" id="GO:0016020">
    <property type="term" value="C:membrane"/>
    <property type="evidence" value="ECO:0007669"/>
    <property type="project" value="UniProtKB-SubCell"/>
</dbReference>
<keyword evidence="3 14" id="KW-0919">Taste</keyword>
<dbReference type="EMBL" id="KT011479">
    <property type="protein sequence ID" value="ALG93594.1"/>
    <property type="molecule type" value="Genomic_DNA"/>
</dbReference>
<keyword evidence="8 14" id="KW-0472">Membrane</keyword>
<dbReference type="PANTHER" id="PTHR11394">
    <property type="entry name" value="TASTE RECEPTOR TYPE 2"/>
    <property type="match status" value="1"/>
</dbReference>
<accession>A0A0N7FXS3</accession>
<evidence type="ECO:0000256" key="3">
    <source>
        <dbReference type="ARBA" id="ARBA00022480"/>
    </source>
</evidence>
<evidence type="ECO:0000256" key="15">
    <source>
        <dbReference type="SAM" id="Phobius"/>
    </source>
</evidence>
<dbReference type="EMBL" id="KT011451">
    <property type="protein sequence ID" value="ALG93566.1"/>
    <property type="molecule type" value="Genomic_DNA"/>
</dbReference>
<evidence type="ECO:0000313" key="26">
    <source>
        <dbReference type="EMBL" id="ALG93567.1"/>
    </source>
</evidence>
<feature type="transmembrane region" description="Helical" evidence="15">
    <location>
        <begin position="86"/>
        <end position="109"/>
    </location>
</feature>
<evidence type="ECO:0000256" key="10">
    <source>
        <dbReference type="ARBA" id="ARBA00023180"/>
    </source>
</evidence>
<evidence type="ECO:0000313" key="43">
    <source>
        <dbReference type="EMBL" id="ALG93587.1"/>
    </source>
</evidence>
<dbReference type="EMBL" id="KT011486">
    <property type="protein sequence ID" value="ALG93601.1"/>
    <property type="molecule type" value="Genomic_DNA"/>
</dbReference>
<dbReference type="OMA" id="LINWFAT"/>
<evidence type="ECO:0000313" key="55">
    <source>
        <dbReference type="EMBL" id="ALG93601.1"/>
    </source>
</evidence>
<dbReference type="EMBL" id="KT011487">
    <property type="protein sequence ID" value="ALG93602.1"/>
    <property type="molecule type" value="Genomic_DNA"/>
</dbReference>
<evidence type="ECO:0000256" key="12">
    <source>
        <dbReference type="ARBA" id="ARBA00024847"/>
    </source>
</evidence>
<evidence type="ECO:0000313" key="61">
    <source>
        <dbReference type="EMBL" id="ALG93608.1"/>
    </source>
</evidence>
<gene>
    <name evidence="20" type="primary">Tas2r5</name>
    <name evidence="64" type="synonym">LOC103743468</name>
</gene>
<evidence type="ECO:0000313" key="25">
    <source>
        <dbReference type="EMBL" id="ALG93566.1"/>
    </source>
</evidence>
<dbReference type="EMBL" id="KT011468">
    <property type="protein sequence ID" value="ALG93583.1"/>
    <property type="molecule type" value="Genomic_DNA"/>
</dbReference>
<dbReference type="EMBL" id="KT011470">
    <property type="protein sequence ID" value="ALG93585.1"/>
    <property type="molecule type" value="Genomic_DNA"/>
</dbReference>
<dbReference type="EMBL" id="KT011488">
    <property type="protein sequence ID" value="ALG93603.1"/>
    <property type="molecule type" value="Genomic_DNA"/>
</dbReference>
<evidence type="ECO:0000313" key="38">
    <source>
        <dbReference type="EMBL" id="ALG93582.1"/>
    </source>
</evidence>
<evidence type="ECO:0000256" key="6">
    <source>
        <dbReference type="ARBA" id="ARBA00022989"/>
    </source>
</evidence>
<feature type="transmembrane region" description="Helical" evidence="15">
    <location>
        <begin position="230"/>
        <end position="254"/>
    </location>
</feature>
<evidence type="ECO:0000313" key="16">
    <source>
        <dbReference type="EMBL" id="ALG93555.1"/>
    </source>
</evidence>
<dbReference type="EMBL" id="KT011492">
    <property type="protein sequence ID" value="ALG93607.1"/>
    <property type="molecule type" value="Genomic_DNA"/>
</dbReference>
<dbReference type="OrthoDB" id="8876749at2759"/>
<evidence type="ECO:0000313" key="45">
    <source>
        <dbReference type="EMBL" id="ALG93589.1"/>
    </source>
</evidence>
<dbReference type="EMBL" id="KT011464">
    <property type="protein sequence ID" value="ALG93579.1"/>
    <property type="molecule type" value="Genomic_DNA"/>
</dbReference>
<evidence type="ECO:0000313" key="40">
    <source>
        <dbReference type="EMBL" id="ALG93584.1"/>
    </source>
</evidence>
<evidence type="ECO:0000313" key="54">
    <source>
        <dbReference type="EMBL" id="ALG93600.1"/>
    </source>
</evidence>
<dbReference type="AlphaFoldDB" id="A0A0N7FXS3"/>
<dbReference type="EMBL" id="KT011456">
    <property type="protein sequence ID" value="ALG93571.1"/>
    <property type="molecule type" value="Genomic_DNA"/>
</dbReference>
<dbReference type="EMBL" id="KT011472">
    <property type="protein sequence ID" value="ALG93587.1"/>
    <property type="molecule type" value="Genomic_DNA"/>
</dbReference>
<feature type="transmembrane region" description="Helical" evidence="15">
    <location>
        <begin position="47"/>
        <end position="66"/>
    </location>
</feature>
<dbReference type="EMBL" id="KT011480">
    <property type="protein sequence ID" value="ALG93595.1"/>
    <property type="molecule type" value="Genomic_DNA"/>
</dbReference>
<dbReference type="GO" id="GO:0033038">
    <property type="term" value="F:bitter taste receptor activity"/>
    <property type="evidence" value="ECO:0007669"/>
    <property type="project" value="InterPro"/>
</dbReference>
<evidence type="ECO:0000313" key="44">
    <source>
        <dbReference type="EMBL" id="ALG93588.1"/>
    </source>
</evidence>
<dbReference type="EMBL" id="KT011493">
    <property type="protein sequence ID" value="ALG93608.1"/>
    <property type="molecule type" value="Genomic_DNA"/>
</dbReference>
<keyword evidence="4 14" id="KW-0716">Sensory transduction</keyword>
<evidence type="ECO:0000313" key="35">
    <source>
        <dbReference type="EMBL" id="ALG93579.1"/>
    </source>
</evidence>
<evidence type="ECO:0000313" key="18">
    <source>
        <dbReference type="EMBL" id="ALG93557.1"/>
    </source>
</evidence>
<evidence type="ECO:0000313" key="63">
    <source>
        <dbReference type="EMBL" id="ALG93610.1"/>
    </source>
</evidence>
<dbReference type="EMBL" id="KT011465">
    <property type="protein sequence ID" value="ALG93580.1"/>
    <property type="molecule type" value="Genomic_DNA"/>
</dbReference>
<keyword evidence="7 14" id="KW-0297">G-protein coupled receptor</keyword>
<evidence type="ECO:0000313" key="32">
    <source>
        <dbReference type="EMBL" id="ALG93574.1"/>
    </source>
</evidence>
<dbReference type="FunFam" id="1.20.1070.10:FF:000042">
    <property type="entry name" value="Taste receptor type 2 member 7"/>
    <property type="match status" value="1"/>
</dbReference>
<dbReference type="EMBL" id="KT011469">
    <property type="protein sequence ID" value="ALG93584.1"/>
    <property type="molecule type" value="Genomic_DNA"/>
</dbReference>
<evidence type="ECO:0000256" key="7">
    <source>
        <dbReference type="ARBA" id="ARBA00023040"/>
    </source>
</evidence>
<dbReference type="EMBL" id="KT011475">
    <property type="protein sequence ID" value="ALG93590.1"/>
    <property type="molecule type" value="Genomic_DNA"/>
</dbReference>
<evidence type="ECO:0000313" key="58">
    <source>
        <dbReference type="EMBL" id="ALG93605.1"/>
    </source>
</evidence>
<dbReference type="EMBL" id="KT011460">
    <property type="protein sequence ID" value="ALG93575.1"/>
    <property type="molecule type" value="Genomic_DNA"/>
</dbReference>
<evidence type="ECO:0000313" key="36">
    <source>
        <dbReference type="EMBL" id="ALG93580.1"/>
    </source>
</evidence>
<dbReference type="EMBL" id="KT011463">
    <property type="protein sequence ID" value="ALG93578.1"/>
    <property type="molecule type" value="Genomic_DNA"/>
</dbReference>
<dbReference type="Pfam" id="PF05296">
    <property type="entry name" value="TAS2R"/>
    <property type="match status" value="1"/>
</dbReference>
<keyword evidence="5 14" id="KW-0812">Transmembrane</keyword>
<protein>
    <recommendedName>
        <fullName evidence="14">Taste receptor type 2</fullName>
    </recommendedName>
</protein>
<dbReference type="EMBL" id="KT011440">
    <property type="protein sequence ID" value="ALG93555.1"/>
    <property type="molecule type" value="Genomic_DNA"/>
</dbReference>
<evidence type="ECO:0000256" key="5">
    <source>
        <dbReference type="ARBA" id="ARBA00022692"/>
    </source>
</evidence>
<dbReference type="EMBL" id="KT011454">
    <property type="protein sequence ID" value="ALG93569.1"/>
    <property type="molecule type" value="Genomic_DNA"/>
</dbReference>
<dbReference type="EMBL" id="KT011484">
    <property type="protein sequence ID" value="ALG93599.1"/>
    <property type="molecule type" value="Genomic_DNA"/>
</dbReference>
<dbReference type="EMBL" id="KT011473">
    <property type="protein sequence ID" value="ALG93588.1"/>
    <property type="molecule type" value="Genomic_DNA"/>
</dbReference>
<evidence type="ECO:0000313" key="21">
    <source>
        <dbReference type="EMBL" id="ALG93562.1"/>
    </source>
</evidence>
<evidence type="ECO:0000313" key="29">
    <source>
        <dbReference type="EMBL" id="ALG93570.1"/>
    </source>
</evidence>
<dbReference type="Gene3D" id="1.20.1070.10">
    <property type="entry name" value="Rhodopsin 7-helix transmembrane proteins"/>
    <property type="match status" value="1"/>
</dbReference>
<evidence type="ECO:0000256" key="13">
    <source>
        <dbReference type="RuleBase" id="RU004423"/>
    </source>
</evidence>
<sequence>MGSALHSIFTVIVAAEFIFGNLSNGFIVLINFMDYVLKRKLSLGDQILVFLALSRVGLIWEMFLSWLKVLKYSFSFMVGTELRAIILSWVFSNHFSLWLATILSIFYLLKIASFSRPVFLYLKWRVKKVLVMILLGNLVFLLFNVIQMNKYTEDWMRQYETNTTWNVKVSAFARFSELAIFTTIVFSLVPFTVALVSFLLLIYSLWIHLQKMKFNSIGHRDPSTKAHKSALRIIVSFLLLYATYFMSLFISWLSKTHQNRIGHMLCLTLGLFYPSGHSFILMLGNPKLRQACLLVLRKMMYWLKH</sequence>
<evidence type="ECO:0000313" key="30">
    <source>
        <dbReference type="EMBL" id="ALG93571.1"/>
    </source>
</evidence>
<evidence type="ECO:0000313" key="64">
    <source>
        <dbReference type="Ensembl" id="ENSNGAP00000016623.1"/>
    </source>
</evidence>
<dbReference type="EMBL" id="KT011459">
    <property type="protein sequence ID" value="ALG93574.1"/>
    <property type="molecule type" value="Genomic_DNA"/>
</dbReference>
<dbReference type="GeneTree" id="ENSGT01150000286975"/>
<feature type="transmembrane region" description="Helical" evidence="15">
    <location>
        <begin position="178"/>
        <end position="209"/>
    </location>
</feature>
<keyword evidence="11 14" id="KW-0807">Transducer</keyword>
<evidence type="ECO:0000313" key="22">
    <source>
        <dbReference type="EMBL" id="ALG93563.1"/>
    </source>
</evidence>
<evidence type="ECO:0000256" key="1">
    <source>
        <dbReference type="ARBA" id="ARBA00004141"/>
    </source>
</evidence>
<dbReference type="EMBL" id="KT011452">
    <property type="protein sequence ID" value="ALG93567.1"/>
    <property type="molecule type" value="Genomic_DNA"/>
</dbReference>
<evidence type="ECO:0000313" key="17">
    <source>
        <dbReference type="EMBL" id="ALG93556.1"/>
    </source>
</evidence>
<evidence type="ECO:0000256" key="9">
    <source>
        <dbReference type="ARBA" id="ARBA00023170"/>
    </source>
</evidence>
<comment type="similarity">
    <text evidence="2 13">Belongs to the G-protein coupled receptor T2R family.</text>
</comment>
<dbReference type="EMBL" id="KT011449">
    <property type="protein sequence ID" value="ALG93564.1"/>
    <property type="molecule type" value="Genomic_DNA"/>
</dbReference>
<feature type="transmembrane region" description="Helical" evidence="15">
    <location>
        <begin position="260"/>
        <end position="283"/>
    </location>
</feature>
<evidence type="ECO:0000313" key="49">
    <source>
        <dbReference type="EMBL" id="ALG93593.1"/>
    </source>
</evidence>
<dbReference type="GO" id="GO:0004930">
    <property type="term" value="F:G protein-coupled receptor activity"/>
    <property type="evidence" value="ECO:0007669"/>
    <property type="project" value="UniProtKB-KW"/>
</dbReference>